<evidence type="ECO:0000256" key="2">
    <source>
        <dbReference type="ARBA" id="ARBA00023235"/>
    </source>
</evidence>
<keyword evidence="2" id="KW-0413">Isomerase</keyword>
<dbReference type="SUPFAM" id="SSF55331">
    <property type="entry name" value="Tautomerase/MIF"/>
    <property type="match status" value="1"/>
</dbReference>
<dbReference type="PANTHER" id="PTHR35530:SF1">
    <property type="entry name" value="2-HYDROXYMUCONATE TAUTOMERASE"/>
    <property type="match status" value="1"/>
</dbReference>
<evidence type="ECO:0000313" key="5">
    <source>
        <dbReference type="EMBL" id="SFD00914.1"/>
    </source>
</evidence>
<dbReference type="GO" id="GO:0016853">
    <property type="term" value="F:isomerase activity"/>
    <property type="evidence" value="ECO:0007669"/>
    <property type="project" value="UniProtKB-KW"/>
</dbReference>
<dbReference type="EMBL" id="FOMB01000017">
    <property type="protein sequence ID" value="SFD00914.1"/>
    <property type="molecule type" value="Genomic_DNA"/>
</dbReference>
<dbReference type="EMBL" id="LAPV01000011">
    <property type="protein sequence ID" value="KKC34617.1"/>
    <property type="molecule type" value="Genomic_DNA"/>
</dbReference>
<dbReference type="AlphaFoldDB" id="A0A0F5Q125"/>
<dbReference type="Proteomes" id="UP000182258">
    <property type="component" value="Unassembled WGS sequence"/>
</dbReference>
<accession>A0A0F5Q125</accession>
<sequence>MPEIYVYAVEGRTSEQKRGLMKDITDAVVKNFGTDPENVTVQIIEAPKDSKAKGGIPFSER</sequence>
<keyword evidence="6" id="KW-1185">Reference proteome</keyword>
<protein>
    <submittedName>
        <fullName evidence="5">4-oxalocrotonate tautomerase</fullName>
    </submittedName>
</protein>
<evidence type="ECO:0000313" key="4">
    <source>
        <dbReference type="EMBL" id="KKC34617.1"/>
    </source>
</evidence>
<dbReference type="RefSeq" id="WP_046169310.1">
    <property type="nucleotide sequence ID" value="NZ_FOMB01000017.1"/>
</dbReference>
<comment type="similarity">
    <text evidence="1">Belongs to the 4-oxalocrotonate tautomerase family.</text>
</comment>
<reference evidence="5 7" key="2">
    <citation type="submission" date="2016-10" db="EMBL/GenBank/DDBJ databases">
        <authorList>
            <person name="de Groot N.N."/>
        </authorList>
    </citation>
    <scope>NUCLEOTIDE SEQUENCE [LARGE SCALE GENOMIC DNA]</scope>
    <source>
        <strain evidence="5 7">CGMCC 1.10210</strain>
    </source>
</reference>
<dbReference type="PANTHER" id="PTHR35530">
    <property type="entry name" value="TAUTOMERASE-RELATED"/>
    <property type="match status" value="1"/>
</dbReference>
<gene>
    <name evidence="5" type="ORF">SAMN04488059_11753</name>
    <name evidence="4" type="ORF">WH91_01855</name>
</gene>
<dbReference type="Gene3D" id="3.30.429.10">
    <property type="entry name" value="Macrophage Migration Inhibitory Factor"/>
    <property type="match status" value="1"/>
</dbReference>
<dbReference type="PATRIC" id="fig|728005.3.peg.133"/>
<dbReference type="InterPro" id="IPR004370">
    <property type="entry name" value="4-OT-like_dom"/>
</dbReference>
<organism evidence="5 7">
    <name type="scientific">Devosia psychrophila</name>
    <dbReference type="NCBI Taxonomy" id="728005"/>
    <lineage>
        <taxon>Bacteria</taxon>
        <taxon>Pseudomonadati</taxon>
        <taxon>Pseudomonadota</taxon>
        <taxon>Alphaproteobacteria</taxon>
        <taxon>Hyphomicrobiales</taxon>
        <taxon>Devosiaceae</taxon>
        <taxon>Devosia</taxon>
    </lineage>
</organism>
<dbReference type="STRING" id="728005.SAMN04488059_11753"/>
<dbReference type="InterPro" id="IPR014347">
    <property type="entry name" value="Tautomerase/MIF_sf"/>
</dbReference>
<evidence type="ECO:0000313" key="7">
    <source>
        <dbReference type="Proteomes" id="UP000182258"/>
    </source>
</evidence>
<dbReference type="OrthoDB" id="8098375at2"/>
<reference evidence="4 6" key="1">
    <citation type="submission" date="2015-03" db="EMBL/GenBank/DDBJ databases">
        <authorList>
            <person name="Lepp D."/>
            <person name="Hassan Y.I."/>
            <person name="Li X.-Z."/>
            <person name="Zhou T."/>
        </authorList>
    </citation>
    <scope>NUCLEOTIDE SEQUENCE [LARGE SCALE GENOMIC DNA]</scope>
    <source>
        <strain evidence="4 6">Cr7-05</strain>
    </source>
</reference>
<proteinExistence type="inferred from homology"/>
<evidence type="ECO:0000259" key="3">
    <source>
        <dbReference type="Pfam" id="PF01361"/>
    </source>
</evidence>
<dbReference type="Pfam" id="PF01361">
    <property type="entry name" value="Tautomerase"/>
    <property type="match status" value="1"/>
</dbReference>
<evidence type="ECO:0000256" key="1">
    <source>
        <dbReference type="ARBA" id="ARBA00006723"/>
    </source>
</evidence>
<dbReference type="Proteomes" id="UP000033519">
    <property type="component" value="Unassembled WGS sequence"/>
</dbReference>
<evidence type="ECO:0000313" key="6">
    <source>
        <dbReference type="Proteomes" id="UP000033519"/>
    </source>
</evidence>
<name>A0A0F5Q125_9HYPH</name>
<feature type="domain" description="4-oxalocrotonate tautomerase-like" evidence="3">
    <location>
        <begin position="2"/>
        <end position="56"/>
    </location>
</feature>